<evidence type="ECO:0000256" key="4">
    <source>
        <dbReference type="ARBA" id="ARBA00011903"/>
    </source>
</evidence>
<dbReference type="InterPro" id="IPR005702">
    <property type="entry name" value="Wzc-like_C"/>
</dbReference>
<evidence type="ECO:0000256" key="9">
    <source>
        <dbReference type="ARBA" id="ARBA00022741"/>
    </source>
</evidence>
<evidence type="ECO:0000256" key="16">
    <source>
        <dbReference type="SAM" id="Coils"/>
    </source>
</evidence>
<dbReference type="CDD" id="cd05387">
    <property type="entry name" value="BY-kinase"/>
    <property type="match status" value="1"/>
</dbReference>
<dbReference type="GO" id="GO:0005524">
    <property type="term" value="F:ATP binding"/>
    <property type="evidence" value="ECO:0007669"/>
    <property type="project" value="UniProtKB-KW"/>
</dbReference>
<evidence type="ECO:0000256" key="12">
    <source>
        <dbReference type="ARBA" id="ARBA00022989"/>
    </source>
</evidence>
<dbReference type="GO" id="GO:0004715">
    <property type="term" value="F:non-membrane spanning protein tyrosine kinase activity"/>
    <property type="evidence" value="ECO:0007669"/>
    <property type="project" value="UniProtKB-EC"/>
</dbReference>
<evidence type="ECO:0000259" key="20">
    <source>
        <dbReference type="Pfam" id="PF13807"/>
    </source>
</evidence>
<comment type="similarity">
    <text evidence="3">Belongs to the etk/wzc family.</text>
</comment>
<evidence type="ECO:0000256" key="3">
    <source>
        <dbReference type="ARBA" id="ARBA00008883"/>
    </source>
</evidence>
<comment type="catalytic activity">
    <reaction evidence="15">
        <text>L-tyrosyl-[protein] + ATP = O-phospho-L-tyrosyl-[protein] + ADP + H(+)</text>
        <dbReference type="Rhea" id="RHEA:10596"/>
        <dbReference type="Rhea" id="RHEA-COMP:10136"/>
        <dbReference type="Rhea" id="RHEA-COMP:20101"/>
        <dbReference type="ChEBI" id="CHEBI:15378"/>
        <dbReference type="ChEBI" id="CHEBI:30616"/>
        <dbReference type="ChEBI" id="CHEBI:46858"/>
        <dbReference type="ChEBI" id="CHEBI:61978"/>
        <dbReference type="ChEBI" id="CHEBI:456216"/>
        <dbReference type="EC" id="2.7.10.2"/>
    </reaction>
</comment>
<dbReference type="InterPro" id="IPR025669">
    <property type="entry name" value="AAA_dom"/>
</dbReference>
<keyword evidence="9" id="KW-0547">Nucleotide-binding</keyword>
<dbReference type="Gene3D" id="3.40.50.300">
    <property type="entry name" value="P-loop containing nucleotide triphosphate hydrolases"/>
    <property type="match status" value="1"/>
</dbReference>
<comment type="subcellular location">
    <subcellularLocation>
        <location evidence="1">Cell inner membrane</location>
        <topology evidence="1">Multi-pass membrane protein</topology>
    </subcellularLocation>
</comment>
<dbReference type="Proteomes" id="UP000199527">
    <property type="component" value="Unassembled WGS sequence"/>
</dbReference>
<evidence type="ECO:0000256" key="15">
    <source>
        <dbReference type="ARBA" id="ARBA00051245"/>
    </source>
</evidence>
<dbReference type="PANTHER" id="PTHR32309">
    <property type="entry name" value="TYROSINE-PROTEIN KINASE"/>
    <property type="match status" value="1"/>
</dbReference>
<evidence type="ECO:0000256" key="2">
    <source>
        <dbReference type="ARBA" id="ARBA00007316"/>
    </source>
</evidence>
<keyword evidence="8 17" id="KW-0812">Transmembrane</keyword>
<dbReference type="EMBL" id="FNEM01000008">
    <property type="protein sequence ID" value="SDJ42462.1"/>
    <property type="molecule type" value="Genomic_DNA"/>
</dbReference>
<organism evidence="21 22">
    <name type="scientific">Ferrimonas sediminum</name>
    <dbReference type="NCBI Taxonomy" id="718193"/>
    <lineage>
        <taxon>Bacteria</taxon>
        <taxon>Pseudomonadati</taxon>
        <taxon>Pseudomonadota</taxon>
        <taxon>Gammaproteobacteria</taxon>
        <taxon>Alteromonadales</taxon>
        <taxon>Ferrimonadaceae</taxon>
        <taxon>Ferrimonas</taxon>
    </lineage>
</organism>
<keyword evidence="12 17" id="KW-1133">Transmembrane helix</keyword>
<dbReference type="InterPro" id="IPR032807">
    <property type="entry name" value="GNVR"/>
</dbReference>
<evidence type="ECO:0000256" key="1">
    <source>
        <dbReference type="ARBA" id="ARBA00004429"/>
    </source>
</evidence>
<sequence length="745" mass="83439">MSNMAIQMEKNAFSQEKDIDLAQYVHVLWRYKWRILLFSGFVTSVVVAILLNVSPSYLAGARLLIESEQAKAVSIEDVYGLDSSKDEYLQTQFEIIKSRKLAERAIERMDLVRHPEFVVHERPPWLQKLLSYVPTAPAQDPMEVVTDWLHWLPVDLSPKPVDEAQQLATQRILLLNEFRKRLVVAPVANTQLVDIGFYAHDPNLAAQVANTMGEIYIENHLDAKLAVTRKASEWLSARLDELLVGLRLSEERLQSFREREGLLDIDGTVGLVSKEMTELSEQLSLARQRRDEAKSLLDLVRRKGSSNFDSLDGLAEISGHRMIQEVRKSEVVAAANVAELSKRYGPKHSKMIAAKAQLADVRASMRGQVKKLVNGIEQEYQTVAANAEALEKQMAAVKDKYQEQSRVEVEYREMQREVESNRRIYETFLNRMKETGAVADFNAAHARFTDYATPPLYPSKPNKKAIAVGALVMSLIIACLVSLVHNVITDTITAGDQVESKLSSKLLGVIPLQKHRGRLDPEHFFTKEASSFAEAWRTVRTGYLLSHLEDGAHTLCITSTVPGEGKTTSSYNFSLALSQLEKVLLIEADLRKPVMGGMLNLPNYQPGLSNLITGTHKLSDCLFQVPDTQLYVMVAGTPVSNPLELIASQAFKQMLEKLKPQFDRIIVDTAPVDVVSDALVISRRVDSTLYVVKCGKARRDLINRSLARLFTAQARVDGVVLNAVPKDLATYKRYQSYYGTGSDNG</sequence>
<feature type="coiled-coil region" evidence="16">
    <location>
        <begin position="373"/>
        <end position="407"/>
    </location>
</feature>
<dbReference type="InterPro" id="IPR027417">
    <property type="entry name" value="P-loop_NTPase"/>
</dbReference>
<evidence type="ECO:0000256" key="11">
    <source>
        <dbReference type="ARBA" id="ARBA00022840"/>
    </source>
</evidence>
<evidence type="ECO:0000256" key="6">
    <source>
        <dbReference type="ARBA" id="ARBA00022519"/>
    </source>
</evidence>
<evidence type="ECO:0000313" key="21">
    <source>
        <dbReference type="EMBL" id="SDJ42462.1"/>
    </source>
</evidence>
<dbReference type="AlphaFoldDB" id="A0A1G8TLJ6"/>
<dbReference type="NCBIfam" id="TIGR01007">
    <property type="entry name" value="eps_fam"/>
    <property type="match status" value="1"/>
</dbReference>
<evidence type="ECO:0000256" key="14">
    <source>
        <dbReference type="ARBA" id="ARBA00023137"/>
    </source>
</evidence>
<name>A0A1G8TLJ6_9GAMM</name>
<dbReference type="SUPFAM" id="SSF52540">
    <property type="entry name" value="P-loop containing nucleoside triphosphate hydrolases"/>
    <property type="match status" value="1"/>
</dbReference>
<dbReference type="InterPro" id="IPR003856">
    <property type="entry name" value="LPS_length_determ_N"/>
</dbReference>
<evidence type="ECO:0000256" key="8">
    <source>
        <dbReference type="ARBA" id="ARBA00022692"/>
    </source>
</evidence>
<keyword evidence="16" id="KW-0175">Coiled coil</keyword>
<gene>
    <name evidence="21" type="ORF">SAMN04488540_10823</name>
</gene>
<evidence type="ECO:0000259" key="18">
    <source>
        <dbReference type="Pfam" id="PF02706"/>
    </source>
</evidence>
<dbReference type="Pfam" id="PF02706">
    <property type="entry name" value="Wzz"/>
    <property type="match status" value="1"/>
</dbReference>
<proteinExistence type="inferred from homology"/>
<reference evidence="22" key="1">
    <citation type="submission" date="2016-10" db="EMBL/GenBank/DDBJ databases">
        <authorList>
            <person name="Varghese N."/>
            <person name="Submissions S."/>
        </authorList>
    </citation>
    <scope>NUCLEOTIDE SEQUENCE [LARGE SCALE GENOMIC DNA]</scope>
    <source>
        <strain evidence="22">DSM 23317</strain>
    </source>
</reference>
<keyword evidence="22" id="KW-1185">Reference proteome</keyword>
<evidence type="ECO:0000256" key="10">
    <source>
        <dbReference type="ARBA" id="ARBA00022777"/>
    </source>
</evidence>
<feature type="transmembrane region" description="Helical" evidence="17">
    <location>
        <begin position="33"/>
        <end position="53"/>
    </location>
</feature>
<keyword evidence="5" id="KW-1003">Cell membrane</keyword>
<dbReference type="OrthoDB" id="9775724at2"/>
<dbReference type="InterPro" id="IPR050445">
    <property type="entry name" value="Bact_polysacc_biosynth/exp"/>
</dbReference>
<dbReference type="EC" id="2.7.10.2" evidence="4"/>
<feature type="domain" description="Tyrosine-protein kinase G-rich" evidence="20">
    <location>
        <begin position="413"/>
        <end position="485"/>
    </location>
</feature>
<feature type="transmembrane region" description="Helical" evidence="17">
    <location>
        <begin position="465"/>
        <end position="484"/>
    </location>
</feature>
<feature type="domain" description="Polysaccharide chain length determinant N-terminal" evidence="18">
    <location>
        <begin position="18"/>
        <end position="107"/>
    </location>
</feature>
<dbReference type="PANTHER" id="PTHR32309:SF13">
    <property type="entry name" value="FERRIC ENTEROBACTIN TRANSPORT PROTEIN FEPE"/>
    <property type="match status" value="1"/>
</dbReference>
<evidence type="ECO:0000259" key="19">
    <source>
        <dbReference type="Pfam" id="PF13614"/>
    </source>
</evidence>
<evidence type="ECO:0000256" key="17">
    <source>
        <dbReference type="SAM" id="Phobius"/>
    </source>
</evidence>
<accession>A0A1G8TLJ6</accession>
<comment type="similarity">
    <text evidence="2">Belongs to the CpsD/CapB family.</text>
</comment>
<keyword evidence="7" id="KW-0808">Transferase</keyword>
<evidence type="ECO:0000313" key="22">
    <source>
        <dbReference type="Proteomes" id="UP000199527"/>
    </source>
</evidence>
<evidence type="ECO:0000256" key="5">
    <source>
        <dbReference type="ARBA" id="ARBA00022475"/>
    </source>
</evidence>
<evidence type="ECO:0000256" key="7">
    <source>
        <dbReference type="ARBA" id="ARBA00022679"/>
    </source>
</evidence>
<dbReference type="Pfam" id="PF13807">
    <property type="entry name" value="GNVR"/>
    <property type="match status" value="1"/>
</dbReference>
<evidence type="ECO:0000256" key="13">
    <source>
        <dbReference type="ARBA" id="ARBA00023136"/>
    </source>
</evidence>
<keyword evidence="13 17" id="KW-0472">Membrane</keyword>
<keyword evidence="10" id="KW-0418">Kinase</keyword>
<feature type="domain" description="AAA" evidence="19">
    <location>
        <begin position="556"/>
        <end position="672"/>
    </location>
</feature>
<keyword evidence="11" id="KW-0067">ATP-binding</keyword>
<dbReference type="GO" id="GO:0005886">
    <property type="term" value="C:plasma membrane"/>
    <property type="evidence" value="ECO:0007669"/>
    <property type="project" value="UniProtKB-SubCell"/>
</dbReference>
<protein>
    <recommendedName>
        <fullName evidence="4">non-specific protein-tyrosine kinase</fullName>
        <ecNumber evidence="4">2.7.10.2</ecNumber>
    </recommendedName>
</protein>
<dbReference type="Pfam" id="PF13614">
    <property type="entry name" value="AAA_31"/>
    <property type="match status" value="1"/>
</dbReference>
<keyword evidence="6" id="KW-0997">Cell inner membrane</keyword>
<keyword evidence="14" id="KW-0829">Tyrosine-protein kinase</keyword>